<gene>
    <name evidence="3" type="ORF">E2R65_12705</name>
    <name evidence="2" type="ORF">GGR35_001817</name>
</gene>
<evidence type="ECO:0000313" key="4">
    <source>
        <dbReference type="Proteomes" id="UP000297248"/>
    </source>
</evidence>
<dbReference type="EMBL" id="JACIEG010000003">
    <property type="protein sequence ID" value="MBB3969214.1"/>
    <property type="molecule type" value="Genomic_DNA"/>
</dbReference>
<dbReference type="OrthoDB" id="7183084at2"/>
<accession>A0A4Y8ADA2</accession>
<evidence type="ECO:0000256" key="1">
    <source>
        <dbReference type="SAM" id="SignalP"/>
    </source>
</evidence>
<evidence type="ECO:0008006" key="6">
    <source>
        <dbReference type="Google" id="ProtNLM"/>
    </source>
</evidence>
<sequence>MKKHLYMKSKLIYALLLMMAAIQVSCKKQNMPEALTIEKPYTYDNQYYANLRAYKASPHQVFYGWFAGYGNKEGVIADYKQSASWGEHFAGLPDSIDFCSLWAGIPSLRKDDSVSSYNPIAYAEMRKAMEIRGIKMVVPEITRIQKPQFKGRYPLNDDGIRMYAEYMIKQVKDNDLDGLDLDYEPEGDWLQNENFTKFVQILGKEFGPMSSNPKKYLIIDYYNQTPLKEVEPYINLLVNQAYGAGSASSLQGIYNRVTWCPTNKFIVTETFGDYWQGGGVNFTEADGNTLSANGKRMTSLEGMARWNPTQGQKAGWGAFYFERDYNNGPYPFVRASIQIANPAIR</sequence>
<name>A0A4Y8ADA2_9SPHI</name>
<dbReference type="Pfam" id="PF16141">
    <property type="entry name" value="GH18_BT1044-like"/>
    <property type="match status" value="1"/>
</dbReference>
<reference evidence="2 5" key="3">
    <citation type="submission" date="2020-08" db="EMBL/GenBank/DDBJ databases">
        <title>Genomic Encyclopedia of Type Strains, Phase IV (KMG-IV): sequencing the most valuable type-strain genomes for metagenomic binning, comparative biology and taxonomic classification.</title>
        <authorList>
            <person name="Goeker M."/>
        </authorList>
    </citation>
    <scope>NUCLEOTIDE SEQUENCE [LARGE SCALE GENOMIC DNA]</scope>
    <source>
        <strain evidence="2 5">DSM 100995</strain>
    </source>
</reference>
<dbReference type="SUPFAM" id="SSF51445">
    <property type="entry name" value="(Trans)glycosidases"/>
    <property type="match status" value="1"/>
</dbReference>
<feature type="signal peptide" evidence="1">
    <location>
        <begin position="1"/>
        <end position="26"/>
    </location>
</feature>
<organism evidence="3 4">
    <name type="scientific">Mucilaginibacter phyllosphaerae</name>
    <dbReference type="NCBI Taxonomy" id="1812349"/>
    <lineage>
        <taxon>Bacteria</taxon>
        <taxon>Pseudomonadati</taxon>
        <taxon>Bacteroidota</taxon>
        <taxon>Sphingobacteriia</taxon>
        <taxon>Sphingobacteriales</taxon>
        <taxon>Sphingobacteriaceae</taxon>
        <taxon>Mucilaginibacter</taxon>
    </lineage>
</organism>
<dbReference type="InterPro" id="IPR001579">
    <property type="entry name" value="Glyco_hydro_18_chit_AS"/>
</dbReference>
<evidence type="ECO:0000313" key="5">
    <source>
        <dbReference type="Proteomes" id="UP000583101"/>
    </source>
</evidence>
<evidence type="ECO:0000313" key="3">
    <source>
        <dbReference type="EMBL" id="TEW65982.1"/>
    </source>
</evidence>
<dbReference type="InterPro" id="IPR032320">
    <property type="entry name" value="GH18_BT1044-like"/>
</dbReference>
<feature type="chain" id="PRO_5044616476" description="Glycosyl hydrolase" evidence="1">
    <location>
        <begin position="27"/>
        <end position="345"/>
    </location>
</feature>
<keyword evidence="5" id="KW-1185">Reference proteome</keyword>
<dbReference type="GO" id="GO:0005975">
    <property type="term" value="P:carbohydrate metabolic process"/>
    <property type="evidence" value="ECO:0007669"/>
    <property type="project" value="InterPro"/>
</dbReference>
<dbReference type="PROSITE" id="PS01095">
    <property type="entry name" value="GH18_1"/>
    <property type="match status" value="1"/>
</dbReference>
<proteinExistence type="predicted"/>
<reference evidence="3 4" key="1">
    <citation type="journal article" date="2016" name="Int. J. Syst. Evol. Microbiol.">
        <title>Proposal of Mucilaginibacter phyllosphaerae sp. nov. isolated from the phyllosphere of Galium album.</title>
        <authorList>
            <person name="Aydogan E.L."/>
            <person name="Busse H.J."/>
            <person name="Moser G."/>
            <person name="Muller C."/>
            <person name="Kampfer P."/>
            <person name="Glaeser S.P."/>
        </authorList>
    </citation>
    <scope>NUCLEOTIDE SEQUENCE [LARGE SCALE GENOMIC DNA]</scope>
    <source>
        <strain evidence="3 4">PP-F2FG21</strain>
    </source>
</reference>
<comment type="caution">
    <text evidence="3">The sequence shown here is derived from an EMBL/GenBank/DDBJ whole genome shotgun (WGS) entry which is preliminary data.</text>
</comment>
<dbReference type="Proteomes" id="UP000583101">
    <property type="component" value="Unassembled WGS sequence"/>
</dbReference>
<dbReference type="GO" id="GO:0004553">
    <property type="term" value="F:hydrolase activity, hydrolyzing O-glycosyl compounds"/>
    <property type="evidence" value="ECO:0007669"/>
    <property type="project" value="InterPro"/>
</dbReference>
<reference evidence="3" key="2">
    <citation type="submission" date="2019-03" db="EMBL/GenBank/DDBJ databases">
        <authorList>
            <person name="Yan Y.-Q."/>
            <person name="Du Z.-J."/>
        </authorList>
    </citation>
    <scope>NUCLEOTIDE SEQUENCE</scope>
    <source>
        <strain evidence="3">PP-F2FG21</strain>
    </source>
</reference>
<dbReference type="InterPro" id="IPR017853">
    <property type="entry name" value="GH"/>
</dbReference>
<protein>
    <recommendedName>
        <fullName evidence="6">Glycosyl hydrolase</fullName>
    </recommendedName>
</protein>
<evidence type="ECO:0000313" key="2">
    <source>
        <dbReference type="EMBL" id="MBB3969214.1"/>
    </source>
</evidence>
<dbReference type="RefSeq" id="WP_134336846.1">
    <property type="nucleotide sequence ID" value="NZ_BMCZ01000002.1"/>
</dbReference>
<dbReference type="Gene3D" id="3.20.20.80">
    <property type="entry name" value="Glycosidases"/>
    <property type="match status" value="1"/>
</dbReference>
<dbReference type="Proteomes" id="UP000297248">
    <property type="component" value="Unassembled WGS sequence"/>
</dbReference>
<dbReference type="EMBL" id="SNQG01000004">
    <property type="protein sequence ID" value="TEW65982.1"/>
    <property type="molecule type" value="Genomic_DNA"/>
</dbReference>
<dbReference type="AlphaFoldDB" id="A0A4Y8ADA2"/>
<keyword evidence="1" id="KW-0732">Signal</keyword>